<dbReference type="AlphaFoldDB" id="A0A269Z4S5"/>
<comment type="caution">
    <text evidence="2">The sequence shown here is derived from an EMBL/GenBank/DDBJ whole genome shotgun (WGS) entry which is preliminary data.</text>
</comment>
<organism evidence="2 3">
    <name type="scientific">Brevibacterium casei</name>
    <dbReference type="NCBI Taxonomy" id="33889"/>
    <lineage>
        <taxon>Bacteria</taxon>
        <taxon>Bacillati</taxon>
        <taxon>Actinomycetota</taxon>
        <taxon>Actinomycetes</taxon>
        <taxon>Micrococcales</taxon>
        <taxon>Brevibacteriaceae</taxon>
        <taxon>Brevibacterium</taxon>
    </lineage>
</organism>
<evidence type="ECO:0000313" key="3">
    <source>
        <dbReference type="Proteomes" id="UP000216867"/>
    </source>
</evidence>
<dbReference type="InterPro" id="IPR036249">
    <property type="entry name" value="Thioredoxin-like_sf"/>
</dbReference>
<protein>
    <recommendedName>
        <fullName evidence="1">Glutaredoxin domain-containing protein</fullName>
    </recommendedName>
</protein>
<accession>A0A269Z4S5</accession>
<sequence length="81" mass="9000">MITVYSKPGCVQCMTTGRALTAKGLIEGTDWEFVDLTLDENAAALEWVMGDLGYKQAPIVVVNDEHHWSGFRPDHIAKLTH</sequence>
<dbReference type="PROSITE" id="PS51354">
    <property type="entry name" value="GLUTAREDOXIN_2"/>
    <property type="match status" value="1"/>
</dbReference>
<name>A0A269Z4S5_9MICO</name>
<evidence type="ECO:0000313" key="2">
    <source>
        <dbReference type="EMBL" id="PAK92581.1"/>
    </source>
</evidence>
<dbReference type="CDD" id="cd02976">
    <property type="entry name" value="NrdH"/>
    <property type="match status" value="1"/>
</dbReference>
<gene>
    <name evidence="2" type="ORF">B8X04_17095</name>
</gene>
<evidence type="ECO:0000259" key="1">
    <source>
        <dbReference type="Pfam" id="PF00462"/>
    </source>
</evidence>
<feature type="domain" description="Glutaredoxin" evidence="1">
    <location>
        <begin position="2"/>
        <end position="66"/>
    </location>
</feature>
<dbReference type="Proteomes" id="UP000216867">
    <property type="component" value="Unassembled WGS sequence"/>
</dbReference>
<dbReference type="SUPFAM" id="SSF52833">
    <property type="entry name" value="Thioredoxin-like"/>
    <property type="match status" value="1"/>
</dbReference>
<proteinExistence type="predicted"/>
<dbReference type="RefSeq" id="WP_095376923.1">
    <property type="nucleotide sequence ID" value="NZ_NCWY01000033.1"/>
</dbReference>
<dbReference type="Gene3D" id="3.40.30.10">
    <property type="entry name" value="Glutaredoxin"/>
    <property type="match status" value="1"/>
</dbReference>
<dbReference type="Pfam" id="PF00462">
    <property type="entry name" value="Glutaredoxin"/>
    <property type="match status" value="1"/>
</dbReference>
<dbReference type="InterPro" id="IPR002109">
    <property type="entry name" value="Glutaredoxin"/>
</dbReference>
<reference evidence="2 3" key="1">
    <citation type="submission" date="2017-04" db="EMBL/GenBank/DDBJ databases">
        <title>Kefir bacterial isolates.</title>
        <authorList>
            <person name="Kim Y."/>
            <person name="Blasche S."/>
            <person name="Patil K.R."/>
        </authorList>
    </citation>
    <scope>NUCLEOTIDE SEQUENCE [LARGE SCALE GENOMIC DNA]</scope>
    <source>
        <strain evidence="2 3">OG2</strain>
    </source>
</reference>
<dbReference type="EMBL" id="NCWY01000033">
    <property type="protein sequence ID" value="PAK92581.1"/>
    <property type="molecule type" value="Genomic_DNA"/>
</dbReference>